<sequence>MQILIAILRIVLFPLVCIEVGIRLIFALLKARKYSFNPENYPADSRYKTVYILVSRYLFLKGIRIHEKDWENVPKKPVLFVCNHKSNLDALILIQILNKHKEYPLITFVAKKELLSKKIGKILSLIDCVFVDRQNLRQMVESLELQEKQLRTNNVSLGIFPEGTRVPGDTLGEFKGGAIKIAYRTFSPIVPVAIYGTEGKRDKGLASNGKPFNKVLGKDVYVKFLKPLQPINTMNIDSNQTANNIRKQLQVTYDQLKTLHENRKNKKNN</sequence>
<dbReference type="GO" id="GO:0016020">
    <property type="term" value="C:membrane"/>
    <property type="evidence" value="ECO:0007669"/>
    <property type="project" value="InterPro"/>
</dbReference>
<keyword evidence="5 7" id="KW-0443">Lipid metabolism</keyword>
<gene>
    <name evidence="10" type="ORF">MAMA39_01960</name>
</gene>
<evidence type="ECO:0000256" key="4">
    <source>
        <dbReference type="ARBA" id="ARBA00022679"/>
    </source>
</evidence>
<comment type="similarity">
    <text evidence="2 7">Belongs to the 1-acyl-sn-glycerol-3-phosphate acyltransferase family.</text>
</comment>
<reference evidence="10 11" key="1">
    <citation type="journal article" date="2015" name="Clin. Infect. Dis.">
        <title>Genomic Investigations unmask Mycoplasma amphoriforme, a new respiratory pathogen.</title>
        <authorList>
            <person name="Gillespie S.H."/>
            <person name="Ling C.L."/>
            <person name="Oravcova K."/>
            <person name="Pinheiro M."/>
            <person name="Wells L."/>
            <person name="Bryant J.M."/>
            <person name="McHugh T.D."/>
            <person name="Bebear C."/>
            <person name="Webster D."/>
            <person name="Harris S.R."/>
            <person name="Seth-Smith H.M."/>
            <person name="Thomson N.R."/>
        </authorList>
    </citation>
    <scope>NUCLEOTIDE SEQUENCE [LARGE SCALE GENOMIC DNA]</scope>
    <source>
        <strain evidence="10 11">A39</strain>
    </source>
</reference>
<organism evidence="10 11">
    <name type="scientific">Mycoplasma amphoriforme A39</name>
    <dbReference type="NCBI Taxonomy" id="572419"/>
    <lineage>
        <taxon>Bacteria</taxon>
        <taxon>Bacillati</taxon>
        <taxon>Mycoplasmatota</taxon>
        <taxon>Mollicutes</taxon>
        <taxon>Mycoplasmataceae</taxon>
        <taxon>Mycoplasma</taxon>
    </lineage>
</organism>
<evidence type="ECO:0000256" key="2">
    <source>
        <dbReference type="ARBA" id="ARBA00008655"/>
    </source>
</evidence>
<dbReference type="GO" id="GO:0006654">
    <property type="term" value="P:phosphatidic acid biosynthetic process"/>
    <property type="evidence" value="ECO:0007669"/>
    <property type="project" value="TreeGrafter"/>
</dbReference>
<evidence type="ECO:0000259" key="9">
    <source>
        <dbReference type="SMART" id="SM00563"/>
    </source>
</evidence>
<dbReference type="GO" id="GO:0003841">
    <property type="term" value="F:1-acylglycerol-3-phosphate O-acyltransferase activity"/>
    <property type="evidence" value="ECO:0007669"/>
    <property type="project" value="UniProtKB-UniRule"/>
</dbReference>
<evidence type="ECO:0000256" key="5">
    <source>
        <dbReference type="ARBA" id="ARBA00023098"/>
    </source>
</evidence>
<evidence type="ECO:0000256" key="1">
    <source>
        <dbReference type="ARBA" id="ARBA00005189"/>
    </source>
</evidence>
<keyword evidence="11" id="KW-1185">Reference proteome</keyword>
<evidence type="ECO:0000256" key="3">
    <source>
        <dbReference type="ARBA" id="ARBA00022516"/>
    </source>
</evidence>
<dbReference type="AlphaFoldDB" id="A0A292IH98"/>
<dbReference type="PANTHER" id="PTHR10434">
    <property type="entry name" value="1-ACYL-SN-GLYCEROL-3-PHOSPHATE ACYLTRANSFERASE"/>
    <property type="match status" value="1"/>
</dbReference>
<dbReference type="EMBL" id="HG937516">
    <property type="protein sequence ID" value="CDN40319.1"/>
    <property type="molecule type" value="Genomic_DNA"/>
</dbReference>
<keyword evidence="7" id="KW-1208">Phospholipid metabolism</keyword>
<dbReference type="NCBIfam" id="TIGR00530">
    <property type="entry name" value="AGP_acyltrn"/>
    <property type="match status" value="1"/>
</dbReference>
<dbReference type="RefSeq" id="WP_343251663.1">
    <property type="nucleotide sequence ID" value="NZ_HG937516.1"/>
</dbReference>
<feature type="transmembrane region" description="Helical" evidence="8">
    <location>
        <begin position="6"/>
        <end position="29"/>
    </location>
</feature>
<name>A0A292IH98_9MOLU</name>
<dbReference type="SMART" id="SM00563">
    <property type="entry name" value="PlsC"/>
    <property type="match status" value="1"/>
</dbReference>
<protein>
    <recommendedName>
        <fullName evidence="7">1-acyl-sn-glycerol-3-phosphate acyltransferase</fullName>
        <ecNumber evidence="7">2.3.1.51</ecNumber>
    </recommendedName>
</protein>
<keyword evidence="8" id="KW-0472">Membrane</keyword>
<dbReference type="InterPro" id="IPR002123">
    <property type="entry name" value="Plipid/glycerol_acylTrfase"/>
</dbReference>
<evidence type="ECO:0000256" key="8">
    <source>
        <dbReference type="SAM" id="Phobius"/>
    </source>
</evidence>
<comment type="domain">
    <text evidence="7">The HXXXXD motif is essential for acyltransferase activity and may constitute the binding site for the phosphate moiety of the glycerol-3-phosphate.</text>
</comment>
<accession>A0A292IH98</accession>
<evidence type="ECO:0000256" key="6">
    <source>
        <dbReference type="ARBA" id="ARBA00023315"/>
    </source>
</evidence>
<dbReference type="SUPFAM" id="SSF69593">
    <property type="entry name" value="Glycerol-3-phosphate (1)-acyltransferase"/>
    <property type="match status" value="1"/>
</dbReference>
<keyword evidence="7" id="KW-0594">Phospholipid biosynthesis</keyword>
<proteinExistence type="inferred from homology"/>
<dbReference type="CDD" id="cd07989">
    <property type="entry name" value="LPLAT_AGPAT-like"/>
    <property type="match status" value="1"/>
</dbReference>
<keyword evidence="8" id="KW-0812">Transmembrane</keyword>
<keyword evidence="3 7" id="KW-0444">Lipid biosynthesis</keyword>
<evidence type="ECO:0000313" key="11">
    <source>
        <dbReference type="Proteomes" id="UP000261764"/>
    </source>
</evidence>
<dbReference type="KEGG" id="mamp:MAMA39_01960"/>
<dbReference type="Proteomes" id="UP000261764">
    <property type="component" value="Chromosome I"/>
</dbReference>
<dbReference type="EC" id="2.3.1.51" evidence="7"/>
<evidence type="ECO:0000256" key="7">
    <source>
        <dbReference type="RuleBase" id="RU361267"/>
    </source>
</evidence>
<dbReference type="PANTHER" id="PTHR10434:SF64">
    <property type="entry name" value="1-ACYL-SN-GLYCEROL-3-PHOSPHATE ACYLTRANSFERASE-RELATED"/>
    <property type="match status" value="1"/>
</dbReference>
<feature type="domain" description="Phospholipid/glycerol acyltransferase" evidence="9">
    <location>
        <begin position="78"/>
        <end position="197"/>
    </location>
</feature>
<comment type="pathway">
    <text evidence="1">Lipid metabolism.</text>
</comment>
<comment type="catalytic activity">
    <reaction evidence="7">
        <text>a 1-acyl-sn-glycero-3-phosphate + an acyl-CoA = a 1,2-diacyl-sn-glycero-3-phosphate + CoA</text>
        <dbReference type="Rhea" id="RHEA:19709"/>
        <dbReference type="ChEBI" id="CHEBI:57287"/>
        <dbReference type="ChEBI" id="CHEBI:57970"/>
        <dbReference type="ChEBI" id="CHEBI:58342"/>
        <dbReference type="ChEBI" id="CHEBI:58608"/>
        <dbReference type="EC" id="2.3.1.51"/>
    </reaction>
</comment>
<keyword evidence="6 7" id="KW-0012">Acyltransferase</keyword>
<dbReference type="Pfam" id="PF01553">
    <property type="entry name" value="Acyltransferase"/>
    <property type="match status" value="1"/>
</dbReference>
<dbReference type="InterPro" id="IPR004552">
    <property type="entry name" value="AGP_acyltrans"/>
</dbReference>
<keyword evidence="4 7" id="KW-0808">Transferase</keyword>
<evidence type="ECO:0000313" key="10">
    <source>
        <dbReference type="EMBL" id="CDN40319.1"/>
    </source>
</evidence>
<keyword evidence="8" id="KW-1133">Transmembrane helix</keyword>